<keyword evidence="5" id="KW-1185">Reference proteome</keyword>
<reference evidence="3" key="3">
    <citation type="journal article" date="2013" name="Nucleic Acids Res.">
        <title>The genome of Anopheles darlingi, the main neotropical malaria vector.</title>
        <authorList>
            <person name="Marinotti O."/>
            <person name="Cerqueira G.C."/>
            <person name="de Almeida L.G."/>
            <person name="Ferro M.I."/>
            <person name="Loreto E.L."/>
            <person name="Zaha A."/>
            <person name="Teixeira S.M."/>
            <person name="Wespiser A.R."/>
            <person name="Almeida E Silva A."/>
            <person name="Schlindwein A.D."/>
            <person name="Pacheco A.C."/>
            <person name="Silva A.L."/>
            <person name="Graveley B.R."/>
            <person name="Walenz B.P."/>
            <person name="Lima Bde A."/>
            <person name="Ribeiro C.A."/>
            <person name="Nunes-Silva C.G."/>
            <person name="de Carvalho C.R."/>
            <person name="Soares C.M."/>
            <person name="de Menezes C.B."/>
            <person name="Matiolli C."/>
            <person name="Caffrey D."/>
            <person name="Araujo D.A."/>
            <person name="de Oliveira D.M."/>
            <person name="Golenbock D."/>
            <person name="Grisard E.C."/>
            <person name="Fantinatti-Garboggini F."/>
            <person name="de Carvalho F.M."/>
            <person name="Barcellos F.G."/>
            <person name="Prosdocimi F."/>
            <person name="May G."/>
            <person name="Azevedo Junior G.M."/>
            <person name="Guimaraes G.M."/>
            <person name="Goldman G.H."/>
            <person name="Padilha I.Q."/>
            <person name="Batista Jda S."/>
            <person name="Ferro J.A."/>
            <person name="Ribeiro J.M."/>
            <person name="Fietto J.L."/>
            <person name="Dabbas K.M."/>
            <person name="Cerdeira L."/>
            <person name="Agnez-Lima L.F."/>
            <person name="Brocchi M."/>
            <person name="de Carvalho M.O."/>
            <person name="Teixeira Mde M."/>
            <person name="Diniz Maia Mde M."/>
            <person name="Goldman M.H."/>
            <person name="Cruz Schneider M.P."/>
            <person name="Felipe M.S."/>
            <person name="Hungria M."/>
            <person name="Nicolas M.F."/>
            <person name="Pereira M."/>
            <person name="Montes M.A."/>
            <person name="Cantao M.E."/>
            <person name="Vincentz M."/>
            <person name="Rafael M.S."/>
            <person name="Silverman N."/>
            <person name="Stoco P.H."/>
            <person name="Souza R.C."/>
            <person name="Vicentini R."/>
            <person name="Gazzinelli R.T."/>
            <person name="Neves Rde O."/>
            <person name="Silva R."/>
            <person name="Astolfi-Filho S."/>
            <person name="Maciel T.E."/>
            <person name="Urmenyi T.P."/>
            <person name="Tadei W.P."/>
            <person name="Camargo E.P."/>
            <person name="de Vasconcelos A.T."/>
        </authorList>
    </citation>
    <scope>NUCLEOTIDE SEQUENCE</scope>
</reference>
<sequence length="269" mass="30240">MDRQPRSKMELVNKGHVRRGSWSFRIICLVPPLIIHLLSESALSYVHGKPTTPAMRPDICSVMFLIATSFTVSRFLEQNIRAHGDVMPVGIMDDADRMAAKLETRLIALVKILCNIIVCDLSLRLVWIPTQYALWWIYKKKVLLPQLVRTVAEVTFNLAVFEVVRYKLWHPMQMLACAGSKWIITSNLARDVGGGVLLETVLSSISILAFWYSAIGTGYSDRWLRSFGDSSSRTSTALHKPHLWIPDPSSSPPNRTPFLDSGSSNSSQQ</sequence>
<dbReference type="VEuPathDB" id="VectorBase:ADAC007592"/>
<feature type="transmembrane region" description="Helical" evidence="2">
    <location>
        <begin position="106"/>
        <end position="127"/>
    </location>
</feature>
<reference evidence="4" key="4">
    <citation type="submission" date="2015-06" db="UniProtKB">
        <authorList>
            <consortium name="EnsemblMetazoa"/>
        </authorList>
    </citation>
    <scope>IDENTIFICATION</scope>
</reference>
<dbReference type="EMBL" id="ADMH02001866">
    <property type="protein sequence ID" value="ETN60760.1"/>
    <property type="molecule type" value="Genomic_DNA"/>
</dbReference>
<keyword evidence="2" id="KW-1133">Transmembrane helix</keyword>
<evidence type="ECO:0000256" key="1">
    <source>
        <dbReference type="SAM" id="MobiDB-lite"/>
    </source>
</evidence>
<name>W5JCZ1_ANODA</name>
<keyword evidence="2" id="KW-0472">Membrane</keyword>
<gene>
    <name evidence="3" type="ORF">AND_007592</name>
</gene>
<evidence type="ECO:0000313" key="5">
    <source>
        <dbReference type="Proteomes" id="UP000000673"/>
    </source>
</evidence>
<dbReference type="AlphaFoldDB" id="W5JCZ1"/>
<feature type="region of interest" description="Disordered" evidence="1">
    <location>
        <begin position="243"/>
        <end position="269"/>
    </location>
</feature>
<keyword evidence="2" id="KW-0812">Transmembrane</keyword>
<proteinExistence type="predicted"/>
<reference evidence="3 5" key="1">
    <citation type="journal article" date="2010" name="BMC Genomics">
        <title>Combination of measures distinguishes pre-miRNAs from other stem-loops in the genome of the newly sequenced Anopheles darlingi.</title>
        <authorList>
            <person name="Mendes N.D."/>
            <person name="Freitas A.T."/>
            <person name="Vasconcelos A.T."/>
            <person name="Sagot M.F."/>
        </authorList>
    </citation>
    <scope>NUCLEOTIDE SEQUENCE</scope>
</reference>
<evidence type="ECO:0000313" key="3">
    <source>
        <dbReference type="EMBL" id="ETN60760.1"/>
    </source>
</evidence>
<dbReference type="HOGENOM" id="CLU_1035192_0_0_1"/>
<evidence type="ECO:0000256" key="2">
    <source>
        <dbReference type="SAM" id="Phobius"/>
    </source>
</evidence>
<dbReference type="Proteomes" id="UP000000673">
    <property type="component" value="Unassembled WGS sequence"/>
</dbReference>
<evidence type="ECO:0000313" key="4">
    <source>
        <dbReference type="EnsemblMetazoa" id="ADAC007592-PA"/>
    </source>
</evidence>
<feature type="transmembrane region" description="Helical" evidence="2">
    <location>
        <begin position="59"/>
        <end position="76"/>
    </location>
</feature>
<dbReference type="EnsemblMetazoa" id="ADAC007592-RA">
    <property type="protein sequence ID" value="ADAC007592-PA"/>
    <property type="gene ID" value="ADAC007592"/>
</dbReference>
<organism evidence="3">
    <name type="scientific">Anopheles darlingi</name>
    <name type="common">Mosquito</name>
    <dbReference type="NCBI Taxonomy" id="43151"/>
    <lineage>
        <taxon>Eukaryota</taxon>
        <taxon>Metazoa</taxon>
        <taxon>Ecdysozoa</taxon>
        <taxon>Arthropoda</taxon>
        <taxon>Hexapoda</taxon>
        <taxon>Insecta</taxon>
        <taxon>Pterygota</taxon>
        <taxon>Neoptera</taxon>
        <taxon>Endopterygota</taxon>
        <taxon>Diptera</taxon>
        <taxon>Nematocera</taxon>
        <taxon>Culicoidea</taxon>
        <taxon>Culicidae</taxon>
        <taxon>Anophelinae</taxon>
        <taxon>Anopheles</taxon>
    </lineage>
</organism>
<feature type="transmembrane region" description="Helical" evidence="2">
    <location>
        <begin position="21"/>
        <end position="39"/>
    </location>
</feature>
<protein>
    <submittedName>
        <fullName evidence="3 4">Uncharacterized protein</fullName>
    </submittedName>
</protein>
<accession>W5JCZ1</accession>
<reference evidence="3" key="2">
    <citation type="submission" date="2010-05" db="EMBL/GenBank/DDBJ databases">
        <authorList>
            <person name="Almeida L.G."/>
            <person name="Nicolas M.F."/>
            <person name="Souza R.C."/>
            <person name="Vasconcelos A.T.R."/>
        </authorList>
    </citation>
    <scope>NUCLEOTIDE SEQUENCE</scope>
</reference>